<dbReference type="Gene3D" id="3.40.50.1820">
    <property type="entry name" value="alpha/beta hydrolase"/>
    <property type="match status" value="1"/>
</dbReference>
<dbReference type="KEGG" id="dsc:ABOD76_07895"/>
<dbReference type="PANTHER" id="PTHR48081:SF8">
    <property type="entry name" value="ALPHA_BETA HYDROLASE FOLD-3 DOMAIN-CONTAINING PROTEIN-RELATED"/>
    <property type="match status" value="1"/>
</dbReference>
<gene>
    <name evidence="3" type="ORF">ABOD76_07895</name>
</gene>
<reference evidence="3" key="1">
    <citation type="submission" date="2024-06" db="EMBL/GenBank/DDBJ databases">
        <title>Draft Genome Sequence of Deinococcus sonorensis Type Strain KR-87, a Biofilm Producing Representative of the Genus Deinococcus.</title>
        <authorList>
            <person name="Boren L.S."/>
            <person name="Grosso R.A."/>
            <person name="Hugenberg-Cox A.N."/>
            <person name="Hill J.T.E."/>
            <person name="Albert C.M."/>
            <person name="Tuohy J.M."/>
        </authorList>
    </citation>
    <scope>NUCLEOTIDE SEQUENCE</scope>
    <source>
        <strain evidence="3">KR-87</strain>
    </source>
</reference>
<dbReference type="SUPFAM" id="SSF53474">
    <property type="entry name" value="alpha/beta-Hydrolases"/>
    <property type="match status" value="1"/>
</dbReference>
<name>A0AAU7UBT6_9DEIO</name>
<evidence type="ECO:0000256" key="1">
    <source>
        <dbReference type="ARBA" id="ARBA00022801"/>
    </source>
</evidence>
<dbReference type="InterPro" id="IPR029058">
    <property type="entry name" value="AB_hydrolase_fold"/>
</dbReference>
<dbReference type="InterPro" id="IPR050300">
    <property type="entry name" value="GDXG_lipolytic_enzyme"/>
</dbReference>
<dbReference type="InterPro" id="IPR013094">
    <property type="entry name" value="AB_hydrolase_3"/>
</dbReference>
<dbReference type="RefSeq" id="WP_350244271.1">
    <property type="nucleotide sequence ID" value="NZ_CP158299.1"/>
</dbReference>
<keyword evidence="1 3" id="KW-0378">Hydrolase</keyword>
<protein>
    <submittedName>
        <fullName evidence="3">Alpha/beta hydrolase</fullName>
    </submittedName>
</protein>
<sequence>MNPPPAERRRARRLLRAGLLVLLGAAAYRLLRPARRRPEPLPDHTLPPLDSRMKLIGTLLQRAPGPSMSDITPEELIERSSTPHSGLMFRLITGWPRRGVRREDRTVPGRAGPIPVRVYTPERPARAPRPLVLAFHGGGWAQGELNMADWMSSTVAADLDAVVVSVGYRLAPAHPFPAAVEDCFDVLTWSAANMASLGAEGRIGVMGESAGGNLAAVVCLLARDQGGPAIHHQALIYPATDLGFESESRRTHTHQIILTRADMQAYERFYLPEGTPNTDWRISPLRAPSHEGLPPALIQVAGYDPLHDDGVRYAEVLRAAGVPVVLDAYPSMPHGFTNFPYFSRDARPAMRQVVAQQRQFLKAGPP</sequence>
<dbReference type="Pfam" id="PF07859">
    <property type="entry name" value="Abhydrolase_3"/>
    <property type="match status" value="1"/>
</dbReference>
<dbReference type="EMBL" id="CP158299">
    <property type="protein sequence ID" value="XBV86217.1"/>
    <property type="molecule type" value="Genomic_DNA"/>
</dbReference>
<evidence type="ECO:0000313" key="3">
    <source>
        <dbReference type="EMBL" id="XBV86217.1"/>
    </source>
</evidence>
<evidence type="ECO:0000259" key="2">
    <source>
        <dbReference type="Pfam" id="PF07859"/>
    </source>
</evidence>
<accession>A0AAU7UBT6</accession>
<organism evidence="3">
    <name type="scientific">Deinococcus sonorensis KR-87</name>
    <dbReference type="NCBI Taxonomy" id="694439"/>
    <lineage>
        <taxon>Bacteria</taxon>
        <taxon>Thermotogati</taxon>
        <taxon>Deinococcota</taxon>
        <taxon>Deinococci</taxon>
        <taxon>Deinococcales</taxon>
        <taxon>Deinococcaceae</taxon>
        <taxon>Deinococcus</taxon>
    </lineage>
</organism>
<feature type="domain" description="Alpha/beta hydrolase fold-3" evidence="2">
    <location>
        <begin position="132"/>
        <end position="337"/>
    </location>
</feature>
<dbReference type="GO" id="GO:0016787">
    <property type="term" value="F:hydrolase activity"/>
    <property type="evidence" value="ECO:0007669"/>
    <property type="project" value="UniProtKB-KW"/>
</dbReference>
<dbReference type="PANTHER" id="PTHR48081">
    <property type="entry name" value="AB HYDROLASE SUPERFAMILY PROTEIN C4A8.06C"/>
    <property type="match status" value="1"/>
</dbReference>
<proteinExistence type="predicted"/>
<dbReference type="AlphaFoldDB" id="A0AAU7UBT6"/>